<evidence type="ECO:0000313" key="4">
    <source>
        <dbReference type="EMBL" id="KZT62393.1"/>
    </source>
</evidence>
<dbReference type="InParanoid" id="A0A165JXB1"/>
<dbReference type="Proteomes" id="UP000076842">
    <property type="component" value="Unassembled WGS sequence"/>
</dbReference>
<feature type="compositionally biased region" description="Low complexity" evidence="1">
    <location>
        <begin position="40"/>
        <end position="72"/>
    </location>
</feature>
<dbReference type="GO" id="GO:0009277">
    <property type="term" value="C:fungal-type cell wall"/>
    <property type="evidence" value="ECO:0007669"/>
    <property type="project" value="TreeGrafter"/>
</dbReference>
<feature type="signal peptide" evidence="2">
    <location>
        <begin position="1"/>
        <end position="21"/>
    </location>
</feature>
<feature type="chain" id="PRO_5007860445" evidence="2">
    <location>
        <begin position="22"/>
        <end position="314"/>
    </location>
</feature>
<organism evidence="4 5">
    <name type="scientific">Calocera cornea HHB12733</name>
    <dbReference type="NCBI Taxonomy" id="1353952"/>
    <lineage>
        <taxon>Eukaryota</taxon>
        <taxon>Fungi</taxon>
        <taxon>Dikarya</taxon>
        <taxon>Basidiomycota</taxon>
        <taxon>Agaricomycotina</taxon>
        <taxon>Dacrymycetes</taxon>
        <taxon>Dacrymycetales</taxon>
        <taxon>Dacrymycetaceae</taxon>
        <taxon>Calocera</taxon>
    </lineage>
</organism>
<dbReference type="GO" id="GO:0071966">
    <property type="term" value="P:fungal-type cell wall polysaccharide metabolic process"/>
    <property type="evidence" value="ECO:0007669"/>
    <property type="project" value="TreeGrafter"/>
</dbReference>
<dbReference type="PANTHER" id="PTHR34154">
    <property type="entry name" value="ALKALI-SENSITIVE LINKAGE PROTEIN 1"/>
    <property type="match status" value="1"/>
</dbReference>
<dbReference type="STRING" id="1353952.A0A165JXB1"/>
<protein>
    <submittedName>
        <fullName evidence="4">Glycoside hydrolase family 128 protein</fullName>
    </submittedName>
</protein>
<accession>A0A165JXB1</accession>
<keyword evidence="4" id="KW-0378">Hydrolase</keyword>
<keyword evidence="5" id="KW-1185">Reference proteome</keyword>
<gene>
    <name evidence="4" type="ORF">CALCODRAFT_490223</name>
</gene>
<evidence type="ECO:0000313" key="5">
    <source>
        <dbReference type="Proteomes" id="UP000076842"/>
    </source>
</evidence>
<evidence type="ECO:0000259" key="3">
    <source>
        <dbReference type="Pfam" id="PF11790"/>
    </source>
</evidence>
<dbReference type="GO" id="GO:0016787">
    <property type="term" value="F:hydrolase activity"/>
    <property type="evidence" value="ECO:0007669"/>
    <property type="project" value="UniProtKB-KW"/>
</dbReference>
<name>A0A165JXB1_9BASI</name>
<dbReference type="Pfam" id="PF11790">
    <property type="entry name" value="Glyco_hydro_cc"/>
    <property type="match status" value="1"/>
</dbReference>
<dbReference type="EMBL" id="KV423917">
    <property type="protein sequence ID" value="KZT62393.1"/>
    <property type="molecule type" value="Genomic_DNA"/>
</dbReference>
<feature type="domain" description="Asl1-like glycosyl hydrolase catalytic" evidence="3">
    <location>
        <begin position="82"/>
        <end position="311"/>
    </location>
</feature>
<dbReference type="InterPro" id="IPR053183">
    <property type="entry name" value="ASL1"/>
</dbReference>
<dbReference type="InterPro" id="IPR024655">
    <property type="entry name" value="Asl1_glyco_hydro_catalytic"/>
</dbReference>
<evidence type="ECO:0000256" key="2">
    <source>
        <dbReference type="SAM" id="SignalP"/>
    </source>
</evidence>
<dbReference type="AlphaFoldDB" id="A0A165JXB1"/>
<dbReference type="PANTHER" id="PTHR34154:SF3">
    <property type="entry name" value="ALKALI-SENSITIVE LINKAGE PROTEIN 1"/>
    <property type="match status" value="1"/>
</dbReference>
<proteinExistence type="predicted"/>
<dbReference type="OrthoDB" id="5959761at2759"/>
<dbReference type="SUPFAM" id="SSF51445">
    <property type="entry name" value="(Trans)glycosidases"/>
    <property type="match status" value="1"/>
</dbReference>
<dbReference type="InterPro" id="IPR017853">
    <property type="entry name" value="GH"/>
</dbReference>
<keyword evidence="2" id="KW-0732">Signal</keyword>
<feature type="region of interest" description="Disordered" evidence="1">
    <location>
        <begin position="28"/>
        <end position="82"/>
    </location>
</feature>
<reference evidence="4 5" key="1">
    <citation type="journal article" date="2016" name="Mol. Biol. Evol.">
        <title>Comparative Genomics of Early-Diverging Mushroom-Forming Fungi Provides Insights into the Origins of Lignocellulose Decay Capabilities.</title>
        <authorList>
            <person name="Nagy L.G."/>
            <person name="Riley R."/>
            <person name="Tritt A."/>
            <person name="Adam C."/>
            <person name="Daum C."/>
            <person name="Floudas D."/>
            <person name="Sun H."/>
            <person name="Yadav J.S."/>
            <person name="Pangilinan J."/>
            <person name="Larsson K.H."/>
            <person name="Matsuura K."/>
            <person name="Barry K."/>
            <person name="Labutti K."/>
            <person name="Kuo R."/>
            <person name="Ohm R.A."/>
            <person name="Bhattacharya S.S."/>
            <person name="Shirouzu T."/>
            <person name="Yoshinaga Y."/>
            <person name="Martin F.M."/>
            <person name="Grigoriev I.V."/>
            <person name="Hibbett D.S."/>
        </authorList>
    </citation>
    <scope>NUCLEOTIDE SEQUENCE [LARGE SCALE GENOMIC DNA]</scope>
    <source>
        <strain evidence="4 5">HHB12733</strain>
    </source>
</reference>
<evidence type="ECO:0000256" key="1">
    <source>
        <dbReference type="SAM" id="MobiDB-lite"/>
    </source>
</evidence>
<sequence length="314" mass="34244">MARLSLLISLFSLALLASAQAHGAMDRAAHKKRGNCRPKSATSTSTTTTSSTDDSQPTSTSSSAVAVSTPQGSSGGGGDKCGLGWPNGDDGTILSCSGQCSWYHTWSVFPVNVGSALQFAAVFWGPDKADEWDANILNAGTNIAMFFNEPQEPEQSNIDALSAVPYWRTHMQYLKDQHGFRLGSAATSSNPNGIDWTNTFMQACPDCTIDFMCLHWYGTTVDDFTTYVNLWHTTYNRNIWVSEFACQNFVNLDQQCDDVPGFMAGAVAWLDSQDFVEHHAWFGMMRDMQGVNPADGLMNQDGSLSSLGWQYVSS</sequence>